<feature type="region of interest" description="Disordered" evidence="8">
    <location>
        <begin position="1"/>
        <end position="21"/>
    </location>
</feature>
<protein>
    <recommendedName>
        <fullName evidence="7">Adenosine kinase</fullName>
        <shortName evidence="7">AK</shortName>
        <ecNumber evidence="7">2.7.1.20</ecNumber>
    </recommendedName>
    <alternativeName>
        <fullName evidence="7">Adenosine 5'-phosphotransferase</fullName>
    </alternativeName>
</protein>
<dbReference type="Proteomes" id="UP000708208">
    <property type="component" value="Unassembled WGS sequence"/>
</dbReference>
<dbReference type="GO" id="GO:0005524">
    <property type="term" value="F:ATP binding"/>
    <property type="evidence" value="ECO:0007669"/>
    <property type="project" value="UniProtKB-UniRule"/>
</dbReference>
<comment type="catalytic activity">
    <reaction evidence="7">
        <text>adenosine + ATP = AMP + ADP + H(+)</text>
        <dbReference type="Rhea" id="RHEA:20824"/>
        <dbReference type="ChEBI" id="CHEBI:15378"/>
        <dbReference type="ChEBI" id="CHEBI:16335"/>
        <dbReference type="ChEBI" id="CHEBI:30616"/>
        <dbReference type="ChEBI" id="CHEBI:456215"/>
        <dbReference type="ChEBI" id="CHEBI:456216"/>
        <dbReference type="EC" id="2.7.1.20"/>
    </reaction>
</comment>
<evidence type="ECO:0000256" key="5">
    <source>
        <dbReference type="ARBA" id="ARBA00022840"/>
    </source>
</evidence>
<keyword evidence="7" id="KW-0660">Purine salvage</keyword>
<comment type="subunit">
    <text evidence="7">Monomer.</text>
</comment>
<feature type="domain" description="Carbohydrate kinase PfkB" evidence="10">
    <location>
        <begin position="80"/>
        <end position="364"/>
    </location>
</feature>
<keyword evidence="9" id="KW-0812">Transmembrane</keyword>
<dbReference type="GO" id="GO:0006166">
    <property type="term" value="P:purine ribonucleoside salvage"/>
    <property type="evidence" value="ECO:0007669"/>
    <property type="project" value="UniProtKB-KW"/>
</dbReference>
<comment type="caution">
    <text evidence="11">The sequence shown here is derived from an EMBL/GenBank/DDBJ whole genome shotgun (WGS) entry which is preliminary data.</text>
</comment>
<dbReference type="GO" id="GO:0004001">
    <property type="term" value="F:adenosine kinase activity"/>
    <property type="evidence" value="ECO:0007669"/>
    <property type="project" value="UniProtKB-UniRule"/>
</dbReference>
<keyword evidence="7" id="KW-0460">Magnesium</keyword>
<evidence type="ECO:0000256" key="3">
    <source>
        <dbReference type="ARBA" id="ARBA00022741"/>
    </source>
</evidence>
<keyword evidence="5 7" id="KW-0067">ATP-binding</keyword>
<dbReference type="GO" id="GO:0005829">
    <property type="term" value="C:cytosol"/>
    <property type="evidence" value="ECO:0007669"/>
    <property type="project" value="TreeGrafter"/>
</dbReference>
<comment type="pathway">
    <text evidence="7">Purine metabolism; AMP biosynthesis via salvage pathway; AMP from adenosine: step 1/1.</text>
</comment>
<evidence type="ECO:0000313" key="12">
    <source>
        <dbReference type="Proteomes" id="UP000708208"/>
    </source>
</evidence>
<evidence type="ECO:0000256" key="8">
    <source>
        <dbReference type="SAM" id="MobiDB-lite"/>
    </source>
</evidence>
<reference evidence="11" key="1">
    <citation type="submission" date="2021-06" db="EMBL/GenBank/DDBJ databases">
        <authorList>
            <person name="Hodson N. C."/>
            <person name="Mongue J. A."/>
            <person name="Jaron S. K."/>
        </authorList>
    </citation>
    <scope>NUCLEOTIDE SEQUENCE</scope>
</reference>
<keyword evidence="9" id="KW-1133">Transmembrane helix</keyword>
<comment type="similarity">
    <text evidence="1 7">Belongs to the carbohydrate kinase PfkB family.</text>
</comment>
<comment type="subcellular location">
    <subcellularLocation>
        <location evidence="7">Nucleus</location>
    </subcellularLocation>
</comment>
<evidence type="ECO:0000313" key="11">
    <source>
        <dbReference type="EMBL" id="CAG7835096.1"/>
    </source>
</evidence>
<organism evidence="11 12">
    <name type="scientific">Allacma fusca</name>
    <dbReference type="NCBI Taxonomy" id="39272"/>
    <lineage>
        <taxon>Eukaryota</taxon>
        <taxon>Metazoa</taxon>
        <taxon>Ecdysozoa</taxon>
        <taxon>Arthropoda</taxon>
        <taxon>Hexapoda</taxon>
        <taxon>Collembola</taxon>
        <taxon>Symphypleona</taxon>
        <taxon>Sminthuridae</taxon>
        <taxon>Allacma</taxon>
    </lineage>
</organism>
<dbReference type="InterPro" id="IPR001805">
    <property type="entry name" value="Adenokinase"/>
</dbReference>
<dbReference type="GO" id="GO:0044209">
    <property type="term" value="P:AMP salvage"/>
    <property type="evidence" value="ECO:0007669"/>
    <property type="project" value="UniProtKB-UniRule"/>
</dbReference>
<dbReference type="GO" id="GO:0006144">
    <property type="term" value="P:purine nucleobase metabolic process"/>
    <property type="evidence" value="ECO:0007669"/>
    <property type="project" value="TreeGrafter"/>
</dbReference>
<dbReference type="PANTHER" id="PTHR45769:SF3">
    <property type="entry name" value="ADENOSINE KINASE"/>
    <property type="match status" value="1"/>
</dbReference>
<evidence type="ECO:0000256" key="9">
    <source>
        <dbReference type="SAM" id="Phobius"/>
    </source>
</evidence>
<dbReference type="CDD" id="cd01168">
    <property type="entry name" value="adenosine_kinase"/>
    <property type="match status" value="1"/>
</dbReference>
<evidence type="ECO:0000256" key="2">
    <source>
        <dbReference type="ARBA" id="ARBA00022679"/>
    </source>
</evidence>
<evidence type="ECO:0000256" key="1">
    <source>
        <dbReference type="ARBA" id="ARBA00010688"/>
    </source>
</evidence>
<dbReference type="OrthoDB" id="432447at2759"/>
<keyword evidence="2 7" id="KW-0808">Transferase</keyword>
<dbReference type="PANTHER" id="PTHR45769">
    <property type="entry name" value="ADENOSINE KINASE"/>
    <property type="match status" value="1"/>
</dbReference>
<feature type="active site" description="Proton acceptor" evidence="6">
    <location>
        <position position="325"/>
    </location>
</feature>
<sequence>MGNICCGKKHSKQRPSNSPLRDPIPEGILFSVGSPLLDILVTVPPEFLHKYQLKENEAQLLRNDELGYYNDIIHDLIQNHRSGISYIAGGSAQNTMRVAQWIIDSPNACVFVGSIGKDYFGKTLFQKALDDGIVGQYQLVSGMPTGTCVVLITGKGKRTLLACLAAAESLNQEFLLQKENEPWMEKAQFFYITAYSLISMFGVLMHVAQYALTNNRHLIMHLSAPYIYSKCLTEVNSILPYVDVVIGSADEVKAFASCQDFKTDNLEEIALMACSLPISNSSFTRIVVVTQGTAPVIIAQDKTIKKYKVPPIRHGAIKDFNGAGDAFVGGFLAQFVQNASIEICVQCGIWAAAEIIKQEGCQFPKNKYFNPFLLTAVK</sequence>
<keyword evidence="3 7" id="KW-0547">Nucleotide-binding</keyword>
<gene>
    <name evidence="11" type="ORF">AFUS01_LOCUS44518</name>
</gene>
<dbReference type="EC" id="2.7.1.20" evidence="7"/>
<accession>A0A8J2Q5U1</accession>
<dbReference type="EMBL" id="CAJVCH010570520">
    <property type="protein sequence ID" value="CAG7835096.1"/>
    <property type="molecule type" value="Genomic_DNA"/>
</dbReference>
<comment type="cofactor">
    <cofactor evidence="7">
        <name>Mg(2+)</name>
        <dbReference type="ChEBI" id="CHEBI:18420"/>
    </cofactor>
    <text evidence="7">Binds 3 Mg(2+) ions per subunit.</text>
</comment>
<evidence type="ECO:0000256" key="7">
    <source>
        <dbReference type="RuleBase" id="RU368116"/>
    </source>
</evidence>
<proteinExistence type="inferred from homology"/>
<keyword evidence="7" id="KW-0539">Nucleus</keyword>
<evidence type="ECO:0000256" key="4">
    <source>
        <dbReference type="ARBA" id="ARBA00022777"/>
    </source>
</evidence>
<keyword evidence="12" id="KW-1185">Reference proteome</keyword>
<dbReference type="Pfam" id="PF00294">
    <property type="entry name" value="PfkB"/>
    <property type="match status" value="1"/>
</dbReference>
<name>A0A8J2Q5U1_9HEXA</name>
<evidence type="ECO:0000259" key="10">
    <source>
        <dbReference type="Pfam" id="PF00294"/>
    </source>
</evidence>
<dbReference type="AlphaFoldDB" id="A0A8J2Q5U1"/>
<evidence type="ECO:0000256" key="6">
    <source>
        <dbReference type="PIRSR" id="PIRSR601805-1"/>
    </source>
</evidence>
<feature type="transmembrane region" description="Helical" evidence="9">
    <location>
        <begin position="189"/>
        <end position="212"/>
    </location>
</feature>
<keyword evidence="4 7" id="KW-0418">Kinase</keyword>
<dbReference type="GO" id="GO:0005634">
    <property type="term" value="C:nucleus"/>
    <property type="evidence" value="ECO:0007669"/>
    <property type="project" value="UniProtKB-SubCell"/>
</dbReference>
<dbReference type="InterPro" id="IPR011611">
    <property type="entry name" value="PfkB_dom"/>
</dbReference>
<keyword evidence="9" id="KW-0472">Membrane</keyword>
<comment type="function">
    <text evidence="7">ATP dependent phosphorylation of adenosine and other related nucleoside analogs to monophosphate derivatives.</text>
</comment>